<dbReference type="PROSITE" id="PS51078">
    <property type="entry name" value="ICLR_ED"/>
    <property type="match status" value="1"/>
</dbReference>
<dbReference type="GO" id="GO:0045892">
    <property type="term" value="P:negative regulation of DNA-templated transcription"/>
    <property type="evidence" value="ECO:0007669"/>
    <property type="project" value="TreeGrafter"/>
</dbReference>
<dbReference type="RefSeq" id="WP_340332315.1">
    <property type="nucleotide sequence ID" value="NZ_JAZHOF010000013.1"/>
</dbReference>
<dbReference type="SMART" id="SM00346">
    <property type="entry name" value="HTH_ICLR"/>
    <property type="match status" value="1"/>
</dbReference>
<dbReference type="InterPro" id="IPR050707">
    <property type="entry name" value="HTH_MetabolicPath_Reg"/>
</dbReference>
<accession>A0AAW9RWF9</accession>
<dbReference type="Gene3D" id="3.30.450.40">
    <property type="match status" value="1"/>
</dbReference>
<dbReference type="PROSITE" id="PS51077">
    <property type="entry name" value="HTH_ICLR"/>
    <property type="match status" value="1"/>
</dbReference>
<protein>
    <submittedName>
        <fullName evidence="6">IclR family transcriptional regulator</fullName>
    </submittedName>
</protein>
<dbReference type="GO" id="GO:0003677">
    <property type="term" value="F:DNA binding"/>
    <property type="evidence" value="ECO:0007669"/>
    <property type="project" value="UniProtKB-KW"/>
</dbReference>
<dbReference type="Pfam" id="PF01614">
    <property type="entry name" value="IclR_C"/>
    <property type="match status" value="1"/>
</dbReference>
<dbReference type="SUPFAM" id="SSF55781">
    <property type="entry name" value="GAF domain-like"/>
    <property type="match status" value="1"/>
</dbReference>
<dbReference type="InterPro" id="IPR014757">
    <property type="entry name" value="Tscrpt_reg_IclR_C"/>
</dbReference>
<dbReference type="PANTHER" id="PTHR30136">
    <property type="entry name" value="HELIX-TURN-HELIX TRANSCRIPTIONAL REGULATOR, ICLR FAMILY"/>
    <property type="match status" value="1"/>
</dbReference>
<evidence type="ECO:0000256" key="3">
    <source>
        <dbReference type="ARBA" id="ARBA00023163"/>
    </source>
</evidence>
<evidence type="ECO:0000313" key="6">
    <source>
        <dbReference type="EMBL" id="MEJ8574612.1"/>
    </source>
</evidence>
<dbReference type="InterPro" id="IPR036390">
    <property type="entry name" value="WH_DNA-bd_sf"/>
</dbReference>
<dbReference type="Gene3D" id="1.10.10.10">
    <property type="entry name" value="Winged helix-like DNA-binding domain superfamily/Winged helix DNA-binding domain"/>
    <property type="match status" value="1"/>
</dbReference>
<comment type="caution">
    <text evidence="6">The sequence shown here is derived from an EMBL/GenBank/DDBJ whole genome shotgun (WGS) entry which is preliminary data.</text>
</comment>
<keyword evidence="7" id="KW-1185">Reference proteome</keyword>
<proteinExistence type="predicted"/>
<dbReference type="CDD" id="cd00090">
    <property type="entry name" value="HTH_ARSR"/>
    <property type="match status" value="1"/>
</dbReference>
<keyword evidence="1" id="KW-0805">Transcription regulation</keyword>
<dbReference type="GO" id="GO:0003700">
    <property type="term" value="F:DNA-binding transcription factor activity"/>
    <property type="evidence" value="ECO:0007669"/>
    <property type="project" value="TreeGrafter"/>
</dbReference>
<dbReference type="EMBL" id="JAZHOF010000013">
    <property type="protein sequence ID" value="MEJ8574612.1"/>
    <property type="molecule type" value="Genomic_DNA"/>
</dbReference>
<dbReference type="Proteomes" id="UP001378188">
    <property type="component" value="Unassembled WGS sequence"/>
</dbReference>
<feature type="domain" description="HTH iclR-type" evidence="4">
    <location>
        <begin position="3"/>
        <end position="63"/>
    </location>
</feature>
<dbReference type="PANTHER" id="PTHR30136:SF35">
    <property type="entry name" value="HTH-TYPE TRANSCRIPTIONAL REGULATOR RV1719"/>
    <property type="match status" value="1"/>
</dbReference>
<organism evidence="6 7">
    <name type="scientific">Microbaculum marinum</name>
    <dbReference type="NCBI Taxonomy" id="1764581"/>
    <lineage>
        <taxon>Bacteria</taxon>
        <taxon>Pseudomonadati</taxon>
        <taxon>Pseudomonadota</taxon>
        <taxon>Alphaproteobacteria</taxon>
        <taxon>Hyphomicrobiales</taxon>
        <taxon>Tepidamorphaceae</taxon>
        <taxon>Microbaculum</taxon>
    </lineage>
</organism>
<sequence length="258" mass="28186">MALKGITRALDVLAHIAVNPGRASDIADRMGVAWATMHRTLSQLEKGGFLRREPDTNRYVIGQKMWMIGSAYMANHPTFNKALPYLSDAVIRSQAIVQFVERVDYSAIALFTQSATHELLPMTTLGYAIPLHAGSKGQVLLAFAEPEFIEDYLSRPLAKLTPKTITDPNALRDRLAEIRGIGYSETEADVQVFTRSVAAPVFDRTGAAVAAVSFIEMRSDTAAASRKPKQVELVCHIANSISTALDWRPGSRWATAGA</sequence>
<evidence type="ECO:0000313" key="7">
    <source>
        <dbReference type="Proteomes" id="UP001378188"/>
    </source>
</evidence>
<dbReference type="SUPFAM" id="SSF46785">
    <property type="entry name" value="Winged helix' DNA-binding domain"/>
    <property type="match status" value="1"/>
</dbReference>
<dbReference type="InterPro" id="IPR005471">
    <property type="entry name" value="Tscrpt_reg_IclR_N"/>
</dbReference>
<gene>
    <name evidence="6" type="ORF">V3328_24245</name>
</gene>
<dbReference type="InterPro" id="IPR029016">
    <property type="entry name" value="GAF-like_dom_sf"/>
</dbReference>
<evidence type="ECO:0000256" key="1">
    <source>
        <dbReference type="ARBA" id="ARBA00023015"/>
    </source>
</evidence>
<dbReference type="InterPro" id="IPR036388">
    <property type="entry name" value="WH-like_DNA-bd_sf"/>
</dbReference>
<dbReference type="AlphaFoldDB" id="A0AAW9RWF9"/>
<keyword evidence="3" id="KW-0804">Transcription</keyword>
<dbReference type="Pfam" id="PF09339">
    <property type="entry name" value="HTH_IclR"/>
    <property type="match status" value="1"/>
</dbReference>
<feature type="domain" description="IclR-ED" evidence="5">
    <location>
        <begin position="64"/>
        <end position="247"/>
    </location>
</feature>
<reference evidence="6 7" key="1">
    <citation type="submission" date="2024-02" db="EMBL/GenBank/DDBJ databases">
        <title>Genome analysis and characterization of Microbaculum marinisediminis sp. nov., isolated from marine sediment.</title>
        <authorList>
            <person name="Du Z.-J."/>
            <person name="Ye Y.-Q."/>
            <person name="Zhang Z.-R."/>
            <person name="Yuan S.-M."/>
            <person name="Zhang X.-Y."/>
        </authorList>
    </citation>
    <scope>NUCLEOTIDE SEQUENCE [LARGE SCALE GENOMIC DNA]</scope>
    <source>
        <strain evidence="6 7">SDUM1044001</strain>
    </source>
</reference>
<name>A0AAW9RWF9_9HYPH</name>
<dbReference type="InterPro" id="IPR011991">
    <property type="entry name" value="ArsR-like_HTH"/>
</dbReference>
<keyword evidence="2" id="KW-0238">DNA-binding</keyword>
<evidence type="ECO:0000259" key="4">
    <source>
        <dbReference type="PROSITE" id="PS51077"/>
    </source>
</evidence>
<evidence type="ECO:0000259" key="5">
    <source>
        <dbReference type="PROSITE" id="PS51078"/>
    </source>
</evidence>
<evidence type="ECO:0000256" key="2">
    <source>
        <dbReference type="ARBA" id="ARBA00023125"/>
    </source>
</evidence>